<dbReference type="AlphaFoldDB" id="A0AAP8JDI1"/>
<evidence type="ECO:0000313" key="2">
    <source>
        <dbReference type="Proteomes" id="UP000225275"/>
    </source>
</evidence>
<proteinExistence type="predicted"/>
<evidence type="ECO:0000313" key="1">
    <source>
        <dbReference type="EMBL" id="PFG88831.1"/>
    </source>
</evidence>
<reference evidence="1" key="1">
    <citation type="submission" date="2017-01" db="EMBL/GenBank/DDBJ databases">
        <authorList>
            <person name="Lo R."/>
        </authorList>
    </citation>
    <scope>NUCLEOTIDE SEQUENCE</scope>
    <source>
        <strain evidence="1">537</strain>
    </source>
</reference>
<protein>
    <submittedName>
        <fullName evidence="1">Uncharacterized protein</fullName>
    </submittedName>
</protein>
<dbReference type="EMBL" id="MTJS01000002">
    <property type="protein sequence ID" value="PFG88831.1"/>
    <property type="molecule type" value="Genomic_DNA"/>
</dbReference>
<name>A0AAP8JDI1_9LACT</name>
<sequence length="113" mass="13060">MAQKNNSYSFDISIEEVNSILSKHPQKNQISYEYLLPIVEEKKAEFISRMISRIFVKRIEEVTKVEENKNFKHTAHPELCLRGTVLSEIGSNNKPINNEEVTEKSVTSSLFML</sequence>
<gene>
    <name evidence="1" type="ORF">BW154_04880</name>
</gene>
<dbReference type="Proteomes" id="UP000225275">
    <property type="component" value="Unassembled WGS sequence"/>
</dbReference>
<organism evidence="1 2">
    <name type="scientific">Lactococcus lactis</name>
    <dbReference type="NCBI Taxonomy" id="1358"/>
    <lineage>
        <taxon>Bacteria</taxon>
        <taxon>Bacillati</taxon>
        <taxon>Bacillota</taxon>
        <taxon>Bacilli</taxon>
        <taxon>Lactobacillales</taxon>
        <taxon>Streptococcaceae</taxon>
        <taxon>Lactococcus</taxon>
    </lineage>
</organism>
<accession>A0AAP8JDI1</accession>
<comment type="caution">
    <text evidence="1">The sequence shown here is derived from an EMBL/GenBank/DDBJ whole genome shotgun (WGS) entry which is preliminary data.</text>
</comment>
<dbReference type="RefSeq" id="WP_098393416.1">
    <property type="nucleotide sequence ID" value="NZ_JAOWLS010000003.1"/>
</dbReference>
<reference evidence="1" key="2">
    <citation type="journal article" date="2018" name="Food Control">
        <title>Characterization of Lactococcus lactis isolates from herbs, fruits and vegetables for use as biopreservatives against Listeria monocytogenes in cheese.</title>
        <authorList>
            <person name="Ho V."/>
            <person name="Lo R."/>
            <person name="Bansal N."/>
            <person name="Turner M.S."/>
        </authorList>
    </citation>
    <scope>NUCLEOTIDE SEQUENCE</scope>
    <source>
        <strain evidence="1">537</strain>
    </source>
</reference>